<dbReference type="Proteomes" id="UP001165384">
    <property type="component" value="Unassembled WGS sequence"/>
</dbReference>
<dbReference type="InterPro" id="IPR003018">
    <property type="entry name" value="GAF"/>
</dbReference>
<keyword evidence="5" id="KW-0597">Phosphoprotein</keyword>
<dbReference type="Pfam" id="PF13185">
    <property type="entry name" value="GAF_2"/>
    <property type="match status" value="1"/>
</dbReference>
<keyword evidence="11 13" id="KW-1133">Transmembrane helix</keyword>
<dbReference type="Pfam" id="PF08447">
    <property type="entry name" value="PAS_3"/>
    <property type="match status" value="1"/>
</dbReference>
<keyword evidence="8" id="KW-0547">Nucleotide-binding</keyword>
<evidence type="ECO:0000256" key="8">
    <source>
        <dbReference type="ARBA" id="ARBA00022741"/>
    </source>
</evidence>
<comment type="subcellular location">
    <subcellularLocation>
        <location evidence="2">Cell membrane</location>
        <topology evidence="2">Multi-pass membrane protein</topology>
    </subcellularLocation>
</comment>
<name>A0ABS9K7N0_9RHOO</name>
<dbReference type="SUPFAM" id="SSF55781">
    <property type="entry name" value="GAF domain-like"/>
    <property type="match status" value="1"/>
</dbReference>
<dbReference type="CDD" id="cd00082">
    <property type="entry name" value="HisKA"/>
    <property type="match status" value="1"/>
</dbReference>
<dbReference type="SMART" id="SM00091">
    <property type="entry name" value="PAS"/>
    <property type="match status" value="3"/>
</dbReference>
<feature type="domain" description="PAC" evidence="16">
    <location>
        <begin position="842"/>
        <end position="894"/>
    </location>
</feature>
<keyword evidence="4" id="KW-1003">Cell membrane</keyword>
<dbReference type="RefSeq" id="WP_275712645.1">
    <property type="nucleotide sequence ID" value="NZ_JAKLTN010000010.1"/>
</dbReference>
<dbReference type="PANTHER" id="PTHR43065:SF50">
    <property type="entry name" value="HISTIDINE KINASE"/>
    <property type="match status" value="1"/>
</dbReference>
<dbReference type="SUPFAM" id="SSF55874">
    <property type="entry name" value="ATPase domain of HSP90 chaperone/DNA topoisomerase II/histidine kinase"/>
    <property type="match status" value="1"/>
</dbReference>
<dbReference type="InterPro" id="IPR029151">
    <property type="entry name" value="Sensor-like_sf"/>
</dbReference>
<keyword evidence="12" id="KW-0902">Two-component regulatory system</keyword>
<evidence type="ECO:0000259" key="16">
    <source>
        <dbReference type="PROSITE" id="PS50113"/>
    </source>
</evidence>
<sequence>MVSPLQAFLRLFLPISLTVLGSAWLYIGEQREARLSDLKANEMLSVGMGAAALDLRMQIVRSELEYLARNNAIPDSPTASGEPDLVRMERSLRDFLYSRPVYDRMSWIDANGQERLRVSLKNGQPVSEQGAKPQNRASERYFIEAMRLKPGQQYLSRTELSTENGTVEVPYKPVIRFATPLADGRGKKRGILMLTYLAEEMLAFTETVTPKVRDRLMVLSSDGYFMHAPNRNDEWGFMFDDAQRSLTARFPQAWARMQDDHGQFIDADGLWTYQTAYPLLANYRSIDDIYSTPRLPQNAAESMRRWRVVTRLSTDRLARLTREGDWTTYAYLILLQLLLAAGTAAVVRSNARQKVTEQRFRVFFDNAMVGMGIVTPDGRWLAVNPALCGILGCTAGDLLDRSLDDFGGPGGPAVAIGLFDQAMRGEDDEYETEKHYLRGDGRSVDVFIATRVVHKADGNPDYLLVVMEDITQRVVAEQQRQKTLETLGRFIDQLPGMAYIKDSDTRVLVANSRFQQMLGRDPKDIIGRLTEEVFPGEQGRRYAASDRRIIASGQAETFEEKVGDKIYEVTKFPIPHGDGPPELGGITMDITRRKQGEQMLALQNSRATALLALPGRSQEMDEQDFLTYVLEVASDLTGSPLGFMYFVNEDTNSITLAANAPHLLDTGLPSATECSDSLAEAAAWADAARLRRPVIANGGTLADRNSGQPATSRLVSVPVSENGQVRMLIALADKAQPYAEFDIETLQLLGNEAWRIIHQQRADKALKIANQVVNASPVVCFRWAAAEGWPVIFVSENVVQWGYTPDELQAGKPDFASLVHPDDVARIVDEALSKTAAGASGYEQEYRVLTRDGRSIWIVDRTIVRRDAEGRVLFYDGVLTDISDRKSQQLAVAANLSEQRTLNKKLEEAHNQLLQSEKMASIGQLAAGVAHELNNPIGFVHSNLGTLDGYIRDLMDIIAGYDKLAQGSETPAFGAIKVLKEERDFDYIAGDIGLLLSESKDGLARVRKIVQDLKNFSHVSEQEWQWADLHQGLDSTLNIVWNDLKYKCQVVKEYGDLPKVYCMISQLNQVFMNLLVNAGHAIETQGTITIRTALDAGDQVRIEIRDTGKGIAPEHMKRIFEPFFTTKPVGKGTGLGLSLSYGIVEKHHGCIEVDSVVGQGSTFRITLPVNQTADQSGSTTETSA</sequence>
<dbReference type="InterPro" id="IPR000014">
    <property type="entry name" value="PAS"/>
</dbReference>
<evidence type="ECO:0000256" key="3">
    <source>
        <dbReference type="ARBA" id="ARBA00012438"/>
    </source>
</evidence>
<dbReference type="InterPro" id="IPR001610">
    <property type="entry name" value="PAC"/>
</dbReference>
<feature type="domain" description="Histidine kinase" evidence="14">
    <location>
        <begin position="928"/>
        <end position="1171"/>
    </location>
</feature>
<evidence type="ECO:0000256" key="12">
    <source>
        <dbReference type="ARBA" id="ARBA00023012"/>
    </source>
</evidence>
<dbReference type="InterPro" id="IPR035965">
    <property type="entry name" value="PAS-like_dom_sf"/>
</dbReference>
<dbReference type="SMART" id="SM00065">
    <property type="entry name" value="GAF"/>
    <property type="match status" value="1"/>
</dbReference>
<comment type="caution">
    <text evidence="17">The sequence shown here is derived from an EMBL/GenBank/DDBJ whole genome shotgun (WGS) entry which is preliminary data.</text>
</comment>
<dbReference type="SUPFAM" id="SSF103190">
    <property type="entry name" value="Sensory domain-like"/>
    <property type="match status" value="2"/>
</dbReference>
<dbReference type="NCBIfam" id="TIGR00229">
    <property type="entry name" value="sensory_box"/>
    <property type="match status" value="3"/>
</dbReference>
<dbReference type="CDD" id="cd00130">
    <property type="entry name" value="PAS"/>
    <property type="match status" value="3"/>
</dbReference>
<dbReference type="InterPro" id="IPR003594">
    <property type="entry name" value="HATPase_dom"/>
</dbReference>
<evidence type="ECO:0000256" key="7">
    <source>
        <dbReference type="ARBA" id="ARBA00022692"/>
    </source>
</evidence>
<organism evidence="17 18">
    <name type="scientific">Dechloromonas hankyongensis</name>
    <dbReference type="NCBI Taxonomy" id="2908002"/>
    <lineage>
        <taxon>Bacteria</taxon>
        <taxon>Pseudomonadati</taxon>
        <taxon>Pseudomonadota</taxon>
        <taxon>Betaproteobacteria</taxon>
        <taxon>Rhodocyclales</taxon>
        <taxon>Azonexaceae</taxon>
        <taxon>Dechloromonas</taxon>
    </lineage>
</organism>
<dbReference type="SMART" id="SM00387">
    <property type="entry name" value="HATPase_c"/>
    <property type="match status" value="1"/>
</dbReference>
<dbReference type="InterPro" id="IPR004358">
    <property type="entry name" value="Sig_transdc_His_kin-like_C"/>
</dbReference>
<dbReference type="InterPro" id="IPR048760">
    <property type="entry name" value="VP0354-like_sensor_dom"/>
</dbReference>
<dbReference type="Gene3D" id="1.10.287.130">
    <property type="match status" value="1"/>
</dbReference>
<evidence type="ECO:0000256" key="13">
    <source>
        <dbReference type="SAM" id="Phobius"/>
    </source>
</evidence>
<dbReference type="SUPFAM" id="SSF55785">
    <property type="entry name" value="PYP-like sensor domain (PAS domain)"/>
    <property type="match status" value="3"/>
</dbReference>
<dbReference type="InterPro" id="IPR029016">
    <property type="entry name" value="GAF-like_dom_sf"/>
</dbReference>
<feature type="domain" description="PAS" evidence="15">
    <location>
        <begin position="483"/>
        <end position="528"/>
    </location>
</feature>
<dbReference type="EC" id="2.7.13.3" evidence="3"/>
<dbReference type="PRINTS" id="PR00344">
    <property type="entry name" value="BCTRLSENSOR"/>
</dbReference>
<evidence type="ECO:0000256" key="5">
    <source>
        <dbReference type="ARBA" id="ARBA00022553"/>
    </source>
</evidence>
<dbReference type="PROSITE" id="PS50112">
    <property type="entry name" value="PAS"/>
    <property type="match status" value="2"/>
</dbReference>
<keyword evidence="9" id="KW-0418">Kinase</keyword>
<evidence type="ECO:0000256" key="11">
    <source>
        <dbReference type="ARBA" id="ARBA00022989"/>
    </source>
</evidence>
<evidence type="ECO:0000256" key="4">
    <source>
        <dbReference type="ARBA" id="ARBA00022475"/>
    </source>
</evidence>
<dbReference type="SMART" id="SM00086">
    <property type="entry name" value="PAC"/>
    <property type="match status" value="2"/>
</dbReference>
<keyword evidence="18" id="KW-1185">Reference proteome</keyword>
<reference evidence="17" key="1">
    <citation type="submission" date="2022-01" db="EMBL/GenBank/DDBJ databases">
        <authorList>
            <person name="Jo J.-H."/>
            <person name="Im W.-T."/>
        </authorList>
    </citation>
    <scope>NUCLEOTIDE SEQUENCE</scope>
    <source>
        <strain evidence="17">XY25</strain>
    </source>
</reference>
<accession>A0ABS9K7N0</accession>
<dbReference type="Pfam" id="PF02518">
    <property type="entry name" value="HATPase_c"/>
    <property type="match status" value="1"/>
</dbReference>
<dbReference type="Pfam" id="PF08448">
    <property type="entry name" value="PAS_4"/>
    <property type="match status" value="2"/>
</dbReference>
<dbReference type="Gene3D" id="3.30.450.20">
    <property type="entry name" value="PAS domain"/>
    <property type="match status" value="5"/>
</dbReference>
<gene>
    <name evidence="17" type="ORF">LZ012_19490</name>
</gene>
<evidence type="ECO:0000259" key="14">
    <source>
        <dbReference type="PROSITE" id="PS50109"/>
    </source>
</evidence>
<keyword evidence="6" id="KW-0808">Transferase</keyword>
<evidence type="ECO:0000256" key="9">
    <source>
        <dbReference type="ARBA" id="ARBA00022777"/>
    </source>
</evidence>
<comment type="catalytic activity">
    <reaction evidence="1">
        <text>ATP + protein L-histidine = ADP + protein N-phospho-L-histidine.</text>
        <dbReference type="EC" id="2.7.13.3"/>
    </reaction>
</comment>
<evidence type="ECO:0000256" key="1">
    <source>
        <dbReference type="ARBA" id="ARBA00000085"/>
    </source>
</evidence>
<evidence type="ECO:0000259" key="15">
    <source>
        <dbReference type="PROSITE" id="PS50112"/>
    </source>
</evidence>
<evidence type="ECO:0000256" key="10">
    <source>
        <dbReference type="ARBA" id="ARBA00022840"/>
    </source>
</evidence>
<proteinExistence type="predicted"/>
<dbReference type="PROSITE" id="PS50109">
    <property type="entry name" value="HIS_KIN"/>
    <property type="match status" value="1"/>
</dbReference>
<dbReference type="InterPro" id="IPR013655">
    <property type="entry name" value="PAS_fold_3"/>
</dbReference>
<dbReference type="InterPro" id="IPR036890">
    <property type="entry name" value="HATPase_C_sf"/>
</dbReference>
<dbReference type="InterPro" id="IPR000700">
    <property type="entry name" value="PAS-assoc_C"/>
</dbReference>
<dbReference type="InterPro" id="IPR005467">
    <property type="entry name" value="His_kinase_dom"/>
</dbReference>
<dbReference type="InterPro" id="IPR003661">
    <property type="entry name" value="HisK_dim/P_dom"/>
</dbReference>
<evidence type="ECO:0000313" key="17">
    <source>
        <dbReference type="EMBL" id="MCG2579179.1"/>
    </source>
</evidence>
<dbReference type="Gene3D" id="3.30.565.10">
    <property type="entry name" value="Histidine kinase-like ATPase, C-terminal domain"/>
    <property type="match status" value="1"/>
</dbReference>
<dbReference type="Pfam" id="PF21623">
    <property type="entry name" value="HK_sensor_dom_bact"/>
    <property type="match status" value="1"/>
</dbReference>
<feature type="domain" description="PAC" evidence="16">
    <location>
        <begin position="430"/>
        <end position="482"/>
    </location>
</feature>
<dbReference type="EMBL" id="JAKLTN010000010">
    <property type="protein sequence ID" value="MCG2579179.1"/>
    <property type="molecule type" value="Genomic_DNA"/>
</dbReference>
<keyword evidence="7 13" id="KW-0812">Transmembrane</keyword>
<evidence type="ECO:0000256" key="2">
    <source>
        <dbReference type="ARBA" id="ARBA00004651"/>
    </source>
</evidence>
<dbReference type="InterPro" id="IPR013656">
    <property type="entry name" value="PAS_4"/>
</dbReference>
<dbReference type="Gene3D" id="3.30.450.40">
    <property type="match status" value="1"/>
</dbReference>
<protein>
    <recommendedName>
        <fullName evidence="3">histidine kinase</fullName>
        <ecNumber evidence="3">2.7.13.3</ecNumber>
    </recommendedName>
</protein>
<feature type="transmembrane region" description="Helical" evidence="13">
    <location>
        <begin position="6"/>
        <end position="27"/>
    </location>
</feature>
<dbReference type="PANTHER" id="PTHR43065">
    <property type="entry name" value="SENSOR HISTIDINE KINASE"/>
    <property type="match status" value="1"/>
</dbReference>
<evidence type="ECO:0000313" key="18">
    <source>
        <dbReference type="Proteomes" id="UP001165384"/>
    </source>
</evidence>
<keyword evidence="10" id="KW-0067">ATP-binding</keyword>
<feature type="domain" description="PAS" evidence="15">
    <location>
        <begin position="356"/>
        <end position="426"/>
    </location>
</feature>
<dbReference type="PROSITE" id="PS50113">
    <property type="entry name" value="PAC"/>
    <property type="match status" value="2"/>
</dbReference>
<evidence type="ECO:0000256" key="6">
    <source>
        <dbReference type="ARBA" id="ARBA00022679"/>
    </source>
</evidence>
<keyword evidence="13" id="KW-0472">Membrane</keyword>